<dbReference type="PROSITE" id="PS50158">
    <property type="entry name" value="ZF_CCHC"/>
    <property type="match status" value="1"/>
</dbReference>
<protein>
    <recommendedName>
        <fullName evidence="3">CCHC-type domain-containing protein</fullName>
    </recommendedName>
</protein>
<keyword evidence="5" id="KW-1185">Reference proteome</keyword>
<feature type="region of interest" description="Disordered" evidence="2">
    <location>
        <begin position="1059"/>
        <end position="1094"/>
    </location>
</feature>
<proteinExistence type="predicted"/>
<keyword evidence="1" id="KW-0863">Zinc-finger</keyword>
<feature type="region of interest" description="Disordered" evidence="2">
    <location>
        <begin position="1216"/>
        <end position="1238"/>
    </location>
</feature>
<keyword evidence="1" id="KW-0862">Zinc</keyword>
<feature type="region of interest" description="Disordered" evidence="2">
    <location>
        <begin position="279"/>
        <end position="302"/>
    </location>
</feature>
<gene>
    <name evidence="4" type="ORF">U9M48_020168</name>
</gene>
<organism evidence="4 5">
    <name type="scientific">Paspalum notatum var. saurae</name>
    <dbReference type="NCBI Taxonomy" id="547442"/>
    <lineage>
        <taxon>Eukaryota</taxon>
        <taxon>Viridiplantae</taxon>
        <taxon>Streptophyta</taxon>
        <taxon>Embryophyta</taxon>
        <taxon>Tracheophyta</taxon>
        <taxon>Spermatophyta</taxon>
        <taxon>Magnoliopsida</taxon>
        <taxon>Liliopsida</taxon>
        <taxon>Poales</taxon>
        <taxon>Poaceae</taxon>
        <taxon>PACMAD clade</taxon>
        <taxon>Panicoideae</taxon>
        <taxon>Andropogonodae</taxon>
        <taxon>Paspaleae</taxon>
        <taxon>Paspalinae</taxon>
        <taxon>Paspalum</taxon>
    </lineage>
</organism>
<evidence type="ECO:0000256" key="1">
    <source>
        <dbReference type="PROSITE-ProRule" id="PRU00047"/>
    </source>
</evidence>
<dbReference type="InterPro" id="IPR001878">
    <property type="entry name" value="Znf_CCHC"/>
</dbReference>
<sequence>MPAAWRDHGFGDHVVQDGGRREWEYELMRYCRGPNMQQLKAVREAVKLWSLSLMKEFRVCVNEDCPWRVHAHKGKFKSHWECTIVVDHTCLSAGVEKAHRNLTSAFVANEMYGLVVENMEYEPKQIVRQIALKYKYTISYAKAWRAKQKVFEMRFGTYEASYDNLPRLLPHVMQRNPGSYFDLYSLAVEEGGGARILQHSGLLAAIEELQRGSGTEPPIWPDVRSRWCIRHMGANFYDHFKNKDLMDMFKRLCHENQQRKFNALWQLLDQLTLKHVEEAGETGGQHSQGQRRGRNSSKPFSNWIRNAPKEKWSLLYDADGSRGLPLVAIVEFIMYGCSKYFVDRYAKASLWVNTPNVIFCCKVTEYMSEKTMKAHNHNVRSMGTMERRYEVACNNRSRRGVRRERVTKRGYGKRQTRRIRNNMDVSEAGKVPKICTQCGQRGHTYKKCPLNSEHDAAEEGPSGNLLMELLQIFRRMAAPNYPPTPELLDPNLDSEHRSFLRFVERRPLQEMRTRAPGEMLYLDERWYGRLRGAGLLTLARLVEGWPNEADGGAKGRLWLDRSLLTALVDRWHTETHMFHMPCGEMVPTLQDVSMILGLPLTGDPVGPRVITDDWMDDLQERFALVDRDSVHGPLTAHPHVAGPSKSWLMHFRAEYLADDADDNSVSRSLEAFLLWMFGYIMINNSHGNCVDRVLMPYARAIAESEDDEVPTWSWGSAVLAATYRGLCDASCKSEPHSTLTGCPLLLQLWAYERFSVGRPMVDLEPYDDGFYGDEDDERPIMATLWIGRKGKSWAHKQVRRVYPQFVDSFNKLCAEDVIWEPYSTELVAMRAPLGLSSLCTRDAHLWLTTAPMVYDVMVEPHCPDRVMRQFGFRQPWPIPRGEPRVPAHMHRFVSSYYLCTLIRLLSRYEFIEILSTLCRLSRSGLPFSSTWLVKLAPWIQYWADAGEQVVEPDGPHTDESFTAYLAWYQPRTRCRITYASDNQEAHQASTGDLYASHRDEALAGAMRACRLVDTHASSYLLRLEAGDTMSDSEHREAWNNTRNSVRQVLRAYGDEFFAEPIGSSHTTPTAGPSQPEQYPDQGFGTSSMGGWPQQQHMGTWFQHQHEGGSSQHQHTSGWTHQQQMPAWSQPPQMAGWPQTPQMAGWSLRPRMPGWAQPTQMPGWPQPPQVGGWPQPSHMGGSSQHAGSAEDGTEFPDYGVDPDLRWTCSMDEIYAGQPDQDVMGPSQMQGAPHPQTQETTYDTPIAPSHYMKSSSSSSRKVILDLRELEAAAGREVLILGPVRTSRQPAWLPIGMKSSSSSSTKFIFDLRELDAAAGREVLLLGLGPTS</sequence>
<dbReference type="GO" id="GO:0003676">
    <property type="term" value="F:nucleic acid binding"/>
    <property type="evidence" value="ECO:0007669"/>
    <property type="project" value="InterPro"/>
</dbReference>
<accession>A0AAQ3TDY3</accession>
<dbReference type="Proteomes" id="UP001341281">
    <property type="component" value="Chromosome 04"/>
</dbReference>
<evidence type="ECO:0000313" key="5">
    <source>
        <dbReference type="Proteomes" id="UP001341281"/>
    </source>
</evidence>
<name>A0AAQ3TDY3_PASNO</name>
<reference evidence="4 5" key="1">
    <citation type="submission" date="2024-02" db="EMBL/GenBank/DDBJ databases">
        <title>High-quality chromosome-scale genome assembly of Pensacola bahiagrass (Paspalum notatum Flugge var. saurae).</title>
        <authorList>
            <person name="Vega J.M."/>
            <person name="Podio M."/>
            <person name="Orjuela J."/>
            <person name="Siena L.A."/>
            <person name="Pessino S.C."/>
            <person name="Combes M.C."/>
            <person name="Mariac C."/>
            <person name="Albertini E."/>
            <person name="Pupilli F."/>
            <person name="Ortiz J.P.A."/>
            <person name="Leblanc O."/>
        </authorList>
    </citation>
    <scope>NUCLEOTIDE SEQUENCE [LARGE SCALE GENOMIC DNA]</scope>
    <source>
        <strain evidence="4">R1</strain>
        <tissue evidence="4">Leaf</tissue>
    </source>
</reference>
<dbReference type="InterPro" id="IPR019557">
    <property type="entry name" value="AminoTfrase-like_pln_mobile"/>
</dbReference>
<feature type="domain" description="CCHC-type" evidence="3">
    <location>
        <begin position="435"/>
        <end position="449"/>
    </location>
</feature>
<dbReference type="Pfam" id="PF10536">
    <property type="entry name" value="PMD"/>
    <property type="match status" value="1"/>
</dbReference>
<dbReference type="InterPro" id="IPR044824">
    <property type="entry name" value="MAIN-like"/>
</dbReference>
<dbReference type="GO" id="GO:0010073">
    <property type="term" value="P:meristem maintenance"/>
    <property type="evidence" value="ECO:0007669"/>
    <property type="project" value="InterPro"/>
</dbReference>
<evidence type="ECO:0000256" key="2">
    <source>
        <dbReference type="SAM" id="MobiDB-lite"/>
    </source>
</evidence>
<feature type="compositionally biased region" description="Polar residues" evidence="2">
    <location>
        <begin position="1225"/>
        <end position="1238"/>
    </location>
</feature>
<evidence type="ECO:0000313" key="4">
    <source>
        <dbReference type="EMBL" id="WVZ71598.1"/>
    </source>
</evidence>
<dbReference type="PANTHER" id="PTHR46033:SF78">
    <property type="entry name" value="OS06G0232700 PROTEIN"/>
    <property type="match status" value="1"/>
</dbReference>
<feature type="region of interest" description="Disordered" evidence="2">
    <location>
        <begin position="1157"/>
        <end position="1193"/>
    </location>
</feature>
<feature type="compositionally biased region" description="Polar residues" evidence="2">
    <location>
        <begin position="1083"/>
        <end position="1094"/>
    </location>
</feature>
<feature type="compositionally biased region" description="Polar residues" evidence="2">
    <location>
        <begin position="1063"/>
        <end position="1076"/>
    </location>
</feature>
<dbReference type="GO" id="GO:0008270">
    <property type="term" value="F:zinc ion binding"/>
    <property type="evidence" value="ECO:0007669"/>
    <property type="project" value="UniProtKB-KW"/>
</dbReference>
<dbReference type="EMBL" id="CP144748">
    <property type="protein sequence ID" value="WVZ71598.1"/>
    <property type="molecule type" value="Genomic_DNA"/>
</dbReference>
<evidence type="ECO:0000259" key="3">
    <source>
        <dbReference type="PROSITE" id="PS50158"/>
    </source>
</evidence>
<keyword evidence="1" id="KW-0479">Metal-binding</keyword>
<dbReference type="PANTHER" id="PTHR46033">
    <property type="entry name" value="PROTEIN MAIN-LIKE 2"/>
    <property type="match status" value="1"/>
</dbReference>